<proteinExistence type="inferred from homology"/>
<evidence type="ECO:0000256" key="4">
    <source>
        <dbReference type="ARBA" id="ARBA00022723"/>
    </source>
</evidence>
<sequence length="392" mass="42094">MTRAILTLNSGSSSLKLGLFTEDLGTMAMCHVDRIGRREAAMKIRDAEGRDLPMPDHAPNAFRTNAAALRTALEVFRADFPGLEVVAIGHRVVHGGIKHNHPVRLTEEMMKDLARLAPFAPLHQPHNLAGVRAAVDTFPGVPNIACFDTAFHRGHPFVNDTFALPRRYYEKGVRRYGFHGLSYDYISGELARTEPALAAGRVVVAHLGSGASMCAIRNGQSIDSTMGFSALDGLPMGTRTGQLDPGVLLYLMDEEGLDSHQISDLVYKESGLLGMSGVSNDMRTLEGSTDPHAEEAIDYFTFRIRRELGALAAAMGGIDGLVFCGGIGENSANVRARVCEELGWLGIAIDGAKNTTHAREIGTGPVRVLVIPTNEEIVIARAAAAVLETLAA</sequence>
<dbReference type="GO" id="GO:0005524">
    <property type="term" value="F:ATP binding"/>
    <property type="evidence" value="ECO:0007669"/>
    <property type="project" value="UniProtKB-KW"/>
</dbReference>
<dbReference type="HAMAP" id="MF_00020">
    <property type="entry name" value="Acetate_kinase"/>
    <property type="match status" value="1"/>
</dbReference>
<dbReference type="InterPro" id="IPR023865">
    <property type="entry name" value="Aliphatic_acid_kinase_CS"/>
</dbReference>
<dbReference type="NCBIfam" id="TIGR00016">
    <property type="entry name" value="ackA"/>
    <property type="match status" value="1"/>
</dbReference>
<dbReference type="SUPFAM" id="SSF53067">
    <property type="entry name" value="Actin-like ATPase domain"/>
    <property type="match status" value="2"/>
</dbReference>
<comment type="subunit">
    <text evidence="9">Homodimer.</text>
</comment>
<evidence type="ECO:0000256" key="6">
    <source>
        <dbReference type="ARBA" id="ARBA00022777"/>
    </source>
</evidence>
<feature type="binding site" evidence="9">
    <location>
        <position position="375"/>
    </location>
    <ligand>
        <name>Mg(2+)</name>
        <dbReference type="ChEBI" id="CHEBI:18420"/>
    </ligand>
</feature>
<evidence type="ECO:0000256" key="7">
    <source>
        <dbReference type="ARBA" id="ARBA00022840"/>
    </source>
</evidence>
<protein>
    <recommendedName>
        <fullName evidence="9">Acetate kinase</fullName>
        <ecNumber evidence="9">2.7.2.1</ecNumber>
    </recommendedName>
    <alternativeName>
        <fullName evidence="9">Acetokinase</fullName>
    </alternativeName>
</protein>
<comment type="subcellular location">
    <subcellularLocation>
        <location evidence="9">Cytoplasm</location>
    </subcellularLocation>
</comment>
<reference evidence="11 12" key="1">
    <citation type="submission" date="2016-10" db="EMBL/GenBank/DDBJ databases">
        <title>Rhodobacter sp. LPB0142, isolated from sea water.</title>
        <authorList>
            <person name="Kim E."/>
            <person name="Yi H."/>
        </authorList>
    </citation>
    <scope>NUCLEOTIDE SEQUENCE [LARGE SCALE GENOMIC DNA]</scope>
    <source>
        <strain evidence="11 12">LPB0142</strain>
    </source>
</reference>
<comment type="cofactor">
    <cofactor evidence="9">
        <name>Mg(2+)</name>
        <dbReference type="ChEBI" id="CHEBI:18420"/>
    </cofactor>
    <cofactor evidence="9">
        <name>Mn(2+)</name>
        <dbReference type="ChEBI" id="CHEBI:29035"/>
    </cofactor>
    <text evidence="9">Mg(2+). Can also accept Mn(2+).</text>
</comment>
<gene>
    <name evidence="9" type="primary">ackA</name>
    <name evidence="11" type="ORF">LPB142_11040</name>
</gene>
<dbReference type="STRING" id="1850250.LPB142_11040"/>
<dbReference type="GO" id="GO:0008776">
    <property type="term" value="F:acetate kinase activity"/>
    <property type="evidence" value="ECO:0007669"/>
    <property type="project" value="UniProtKB-UniRule"/>
</dbReference>
<organism evidence="11 12">
    <name type="scientific">Rhodobacter xanthinilyticus</name>
    <dbReference type="NCBI Taxonomy" id="1850250"/>
    <lineage>
        <taxon>Bacteria</taxon>
        <taxon>Pseudomonadati</taxon>
        <taxon>Pseudomonadota</taxon>
        <taxon>Alphaproteobacteria</taxon>
        <taxon>Rhodobacterales</taxon>
        <taxon>Rhodobacter group</taxon>
        <taxon>Rhodobacter</taxon>
    </lineage>
</organism>
<evidence type="ECO:0000256" key="2">
    <source>
        <dbReference type="ARBA" id="ARBA00022490"/>
    </source>
</evidence>
<comment type="function">
    <text evidence="9">Catalyzes the formation of acetyl phosphate from acetate and ATP. Can also catalyze the reverse reaction.</text>
</comment>
<evidence type="ECO:0000256" key="9">
    <source>
        <dbReference type="HAMAP-Rule" id="MF_00020"/>
    </source>
</evidence>
<feature type="binding site" evidence="9">
    <location>
        <position position="9"/>
    </location>
    <ligand>
        <name>Mg(2+)</name>
        <dbReference type="ChEBI" id="CHEBI:18420"/>
    </ligand>
</feature>
<evidence type="ECO:0000256" key="3">
    <source>
        <dbReference type="ARBA" id="ARBA00022679"/>
    </source>
</evidence>
<comment type="catalytic activity">
    <reaction evidence="9">
        <text>acetate + ATP = acetyl phosphate + ADP</text>
        <dbReference type="Rhea" id="RHEA:11352"/>
        <dbReference type="ChEBI" id="CHEBI:22191"/>
        <dbReference type="ChEBI" id="CHEBI:30089"/>
        <dbReference type="ChEBI" id="CHEBI:30616"/>
        <dbReference type="ChEBI" id="CHEBI:456216"/>
        <dbReference type="EC" id="2.7.2.1"/>
    </reaction>
</comment>
<keyword evidence="7 9" id="KW-0067">ATP-binding</keyword>
<dbReference type="PROSITE" id="PS01075">
    <property type="entry name" value="ACETATE_KINASE_1"/>
    <property type="match status" value="1"/>
</dbReference>
<dbReference type="EMBL" id="CP017781">
    <property type="protein sequence ID" value="AOZ69790.1"/>
    <property type="molecule type" value="Genomic_DNA"/>
</dbReference>
<dbReference type="InterPro" id="IPR043129">
    <property type="entry name" value="ATPase_NBD"/>
</dbReference>
<feature type="site" description="Transition state stabilizer" evidence="9">
    <location>
        <position position="179"/>
    </location>
</feature>
<dbReference type="Gene3D" id="3.30.420.40">
    <property type="match status" value="2"/>
</dbReference>
<evidence type="ECO:0000256" key="1">
    <source>
        <dbReference type="ARBA" id="ARBA00008748"/>
    </source>
</evidence>
<dbReference type="GO" id="GO:0006085">
    <property type="term" value="P:acetyl-CoA biosynthetic process"/>
    <property type="evidence" value="ECO:0007669"/>
    <property type="project" value="UniProtKB-UniRule"/>
</dbReference>
<dbReference type="RefSeq" id="WP_071166404.1">
    <property type="nucleotide sequence ID" value="NZ_CP017781.1"/>
</dbReference>
<dbReference type="PANTHER" id="PTHR21060">
    <property type="entry name" value="ACETATE KINASE"/>
    <property type="match status" value="1"/>
</dbReference>
<evidence type="ECO:0000256" key="10">
    <source>
        <dbReference type="RuleBase" id="RU003835"/>
    </source>
</evidence>
<keyword evidence="6 9" id="KW-0418">Kinase</keyword>
<feature type="binding site" evidence="9">
    <location>
        <position position="16"/>
    </location>
    <ligand>
        <name>ATP</name>
        <dbReference type="ChEBI" id="CHEBI:30616"/>
    </ligand>
</feature>
<keyword evidence="4 9" id="KW-0479">Metal-binding</keyword>
<comment type="similarity">
    <text evidence="1 9 10">Belongs to the acetokinase family.</text>
</comment>
<feature type="binding site" evidence="9">
    <location>
        <begin position="206"/>
        <end position="210"/>
    </location>
    <ligand>
        <name>ATP</name>
        <dbReference type="ChEBI" id="CHEBI:30616"/>
    </ligand>
</feature>
<dbReference type="PIRSF" id="PIRSF000722">
    <property type="entry name" value="Acetate_prop_kin"/>
    <property type="match status" value="1"/>
</dbReference>
<keyword evidence="12" id="KW-1185">Reference proteome</keyword>
<evidence type="ECO:0000256" key="8">
    <source>
        <dbReference type="ARBA" id="ARBA00022842"/>
    </source>
</evidence>
<dbReference type="PANTHER" id="PTHR21060:SF21">
    <property type="entry name" value="ACETATE KINASE"/>
    <property type="match status" value="1"/>
</dbReference>
<dbReference type="InterPro" id="IPR004372">
    <property type="entry name" value="Ac/propionate_kinase"/>
</dbReference>
<feature type="site" description="Transition state stabilizer" evidence="9">
    <location>
        <position position="239"/>
    </location>
</feature>
<accession>A0A1D9MDD3</accession>
<keyword evidence="3 9" id="KW-0808">Transferase</keyword>
<dbReference type="GO" id="GO:0006083">
    <property type="term" value="P:acetate metabolic process"/>
    <property type="evidence" value="ECO:0007669"/>
    <property type="project" value="TreeGrafter"/>
</dbReference>
<feature type="binding site" evidence="9">
    <location>
        <begin position="281"/>
        <end position="283"/>
    </location>
    <ligand>
        <name>ATP</name>
        <dbReference type="ChEBI" id="CHEBI:30616"/>
    </ligand>
</feature>
<comment type="pathway">
    <text evidence="9">Metabolic intermediate biosynthesis; acetyl-CoA biosynthesis; acetyl-CoA from acetate: step 1/2.</text>
</comment>
<evidence type="ECO:0000313" key="11">
    <source>
        <dbReference type="EMBL" id="AOZ69790.1"/>
    </source>
</evidence>
<dbReference type="KEGG" id="rhp:LPB142_11040"/>
<feature type="binding site" evidence="9">
    <location>
        <position position="91"/>
    </location>
    <ligand>
        <name>substrate</name>
    </ligand>
</feature>
<keyword evidence="8 9" id="KW-0460">Magnesium</keyword>
<dbReference type="PRINTS" id="PR00471">
    <property type="entry name" value="ACETATEKNASE"/>
</dbReference>
<dbReference type="GO" id="GO:0000287">
    <property type="term" value="F:magnesium ion binding"/>
    <property type="evidence" value="ECO:0007669"/>
    <property type="project" value="UniProtKB-UniRule"/>
</dbReference>
<evidence type="ECO:0000313" key="12">
    <source>
        <dbReference type="Proteomes" id="UP000176562"/>
    </source>
</evidence>
<dbReference type="EC" id="2.7.2.1" evidence="9"/>
<dbReference type="AlphaFoldDB" id="A0A1D9MDD3"/>
<evidence type="ECO:0000256" key="5">
    <source>
        <dbReference type="ARBA" id="ARBA00022741"/>
    </source>
</evidence>
<dbReference type="InterPro" id="IPR000890">
    <property type="entry name" value="Aliphatic_acid_kin_short-chain"/>
</dbReference>
<dbReference type="GO" id="GO:0005829">
    <property type="term" value="C:cytosol"/>
    <property type="evidence" value="ECO:0007669"/>
    <property type="project" value="TreeGrafter"/>
</dbReference>
<dbReference type="PROSITE" id="PS01076">
    <property type="entry name" value="ACETATE_KINASE_2"/>
    <property type="match status" value="1"/>
</dbReference>
<dbReference type="Pfam" id="PF00871">
    <property type="entry name" value="Acetate_kinase"/>
    <property type="match status" value="1"/>
</dbReference>
<keyword evidence="2 9" id="KW-0963">Cytoplasm</keyword>
<dbReference type="Proteomes" id="UP000176562">
    <property type="component" value="Chromosome"/>
</dbReference>
<feature type="active site" description="Proton donor/acceptor" evidence="9">
    <location>
        <position position="148"/>
    </location>
</feature>
<feature type="binding site" evidence="9">
    <location>
        <begin position="326"/>
        <end position="330"/>
    </location>
    <ligand>
        <name>ATP</name>
        <dbReference type="ChEBI" id="CHEBI:30616"/>
    </ligand>
</feature>
<keyword evidence="5 9" id="KW-0547">Nucleotide-binding</keyword>
<name>A0A1D9MDD3_9RHOB</name>
<dbReference type="UniPathway" id="UPA00340">
    <property type="reaction ID" value="UER00458"/>
</dbReference>